<dbReference type="KEGG" id="abf:AMK58_20045"/>
<dbReference type="RefSeq" id="WP_035677373.1">
    <property type="nucleotide sequence ID" value="NZ_CP012915.1"/>
</dbReference>
<gene>
    <name evidence="2" type="ORF">D3868_17250</name>
    <name evidence="1" type="ORF">SIM66_12905</name>
</gene>
<dbReference type="Proteomes" id="UP001277471">
    <property type="component" value="Unassembled WGS sequence"/>
</dbReference>
<reference evidence="1 4" key="2">
    <citation type="submission" date="2023-11" db="EMBL/GenBank/DDBJ databases">
        <title>MicrobeMod: A computational toolkit for identifying prokaryotic methylation and restriction-modification with nanopore sequencing.</title>
        <authorList>
            <person name="Crits-Christoph A."/>
            <person name="Kang S.C."/>
            <person name="Lee H."/>
            <person name="Ostrov N."/>
        </authorList>
    </citation>
    <scope>NUCLEOTIDE SEQUENCE [LARGE SCALE GENOMIC DNA]</scope>
    <source>
        <strain evidence="1 4">ATCC 29145</strain>
    </source>
</reference>
<dbReference type="EMBL" id="CP032340">
    <property type="protein sequence ID" value="QCO10810.1"/>
    <property type="molecule type" value="Genomic_DNA"/>
</dbReference>
<proteinExistence type="predicted"/>
<geneLocation type="plasmid" evidence="2 3">
    <name>p1</name>
</geneLocation>
<dbReference type="EMBL" id="JAWXYC010000003">
    <property type="protein sequence ID" value="MDX5952089.1"/>
    <property type="molecule type" value="Genomic_DNA"/>
</dbReference>
<dbReference type="Proteomes" id="UP000298774">
    <property type="component" value="Plasmid p1"/>
</dbReference>
<evidence type="ECO:0000313" key="2">
    <source>
        <dbReference type="EMBL" id="QCO10810.1"/>
    </source>
</evidence>
<evidence type="ECO:0000313" key="3">
    <source>
        <dbReference type="Proteomes" id="UP000298774"/>
    </source>
</evidence>
<keyword evidence="2" id="KW-0614">Plasmid</keyword>
<reference evidence="2 3" key="1">
    <citation type="submission" date="2018-09" db="EMBL/GenBank/DDBJ databases">
        <title>Whole genome based analysis of evolution and adaptive divergence in Indian and Brazilian strains of Azospirillum brasilense.</title>
        <authorList>
            <person name="Singh C."/>
            <person name="Tripathi A.K."/>
        </authorList>
    </citation>
    <scope>NUCLEOTIDE SEQUENCE [LARGE SCALE GENOMIC DNA]</scope>
    <source>
        <strain evidence="2 3">MTCC4038</strain>
        <plasmid evidence="2 3">p1</plasmid>
    </source>
</reference>
<organism evidence="2 3">
    <name type="scientific">Azospirillum brasilense</name>
    <dbReference type="NCBI Taxonomy" id="192"/>
    <lineage>
        <taxon>Bacteria</taxon>
        <taxon>Pseudomonadati</taxon>
        <taxon>Pseudomonadota</taxon>
        <taxon>Alphaproteobacteria</taxon>
        <taxon>Rhodospirillales</taxon>
        <taxon>Azospirillaceae</taxon>
        <taxon>Azospirillum</taxon>
    </lineage>
</organism>
<keyword evidence="4" id="KW-1185">Reference proteome</keyword>
<evidence type="ECO:0000313" key="4">
    <source>
        <dbReference type="Proteomes" id="UP001277471"/>
    </source>
</evidence>
<sequence>MPRSFILAPLAKTQADQALPVVQTLHRDMTLDEWRQVAAPFLQDGGDGGVMACEMSDGHIRGLFCYRVSAEGMIRVLTVPIFIAVGLFDAAVTSAAQADGIDLLARKLGCSSVVVDERGCVVAATAPKLDAAGLFGRLGYRRVGQAFVKDVAAGFGGEGYPVAGRA</sequence>
<accession>A0A0P0EF94</accession>
<evidence type="ECO:0000313" key="1">
    <source>
        <dbReference type="EMBL" id="MDX5952089.1"/>
    </source>
</evidence>
<dbReference type="GeneID" id="56451394"/>
<name>A0A0P0EF94_AZOBR</name>
<dbReference type="AlphaFoldDB" id="A0A0P0EF94"/>
<protein>
    <submittedName>
        <fullName evidence="2">Uncharacterized protein</fullName>
    </submittedName>
</protein>